<dbReference type="Pfam" id="PF02661">
    <property type="entry name" value="Fic"/>
    <property type="match status" value="1"/>
</dbReference>
<proteinExistence type="predicted"/>
<dbReference type="EMBL" id="QAPG01000281">
    <property type="protein sequence ID" value="TDZ29405.1"/>
    <property type="molecule type" value="Genomic_DNA"/>
</dbReference>
<accession>A0A4R8Q2P4</accession>
<dbReference type="GO" id="GO:0016740">
    <property type="term" value="F:transferase activity"/>
    <property type="evidence" value="ECO:0007669"/>
    <property type="project" value="UniProtKB-KW"/>
</dbReference>
<comment type="caution">
    <text evidence="4">The sequence shown here is derived from an EMBL/GenBank/DDBJ whole genome shotgun (WGS) entry which is preliminary data.</text>
</comment>
<feature type="active site" evidence="1">
    <location>
        <position position="272"/>
    </location>
</feature>
<keyword evidence="2" id="KW-0067">ATP-binding</keyword>
<dbReference type="SUPFAM" id="SSF140931">
    <property type="entry name" value="Fic-like"/>
    <property type="match status" value="1"/>
</dbReference>
<name>A0A4R8Q2P4_9PEZI</name>
<evidence type="ECO:0000256" key="2">
    <source>
        <dbReference type="PIRSR" id="PIRSR640198-2"/>
    </source>
</evidence>
<evidence type="ECO:0000259" key="3">
    <source>
        <dbReference type="PROSITE" id="PS51459"/>
    </source>
</evidence>
<feature type="binding site" evidence="2">
    <location>
        <begin position="276"/>
        <end position="283"/>
    </location>
    <ligand>
        <name>ATP</name>
        <dbReference type="ChEBI" id="CHEBI:30616"/>
    </ligand>
</feature>
<sequence length="343" mass="38663">MSGMQTINRQALLQARRALLTRIYAPALKLEKTSPEYRALEQSGKVWEDWFQPSSSSLMGYVGLQRYNRDLLAKIDEVKAKMPPQVTTSNLVAEFAQQSVMIENNPLKLHDAVRIHDAFKKEHLTEQHPTLTSEVVHELQLPDIEGEETWATAELRNAIFASQWISQIAATKPGTAGISETETQALAALTVKGTGPPVNTSLVKFSNSSPRGGYRRWPVQVRSDHLVVFPYPVEVPACVERFFQWRNAQHAAKELHPLVLACQMTAYFVHIHPFYDGNGRVSRMLGQDYLARQGYFPPVLGGNLERMDYIRMISAAHKGRPKELVEAVLEAQLRACERFAEEA</sequence>
<reference evidence="4 5" key="1">
    <citation type="submission" date="2018-11" db="EMBL/GenBank/DDBJ databases">
        <title>Genome sequence and assembly of Colletotrichum spinosum.</title>
        <authorList>
            <person name="Gan P."/>
            <person name="Shirasu K."/>
        </authorList>
    </citation>
    <scope>NUCLEOTIDE SEQUENCE [LARGE SCALE GENOMIC DNA]</scope>
    <source>
        <strain evidence="4 5">CBS 515.97</strain>
    </source>
</reference>
<feature type="domain" description="Fido" evidence="3">
    <location>
        <begin position="178"/>
        <end position="330"/>
    </location>
</feature>
<dbReference type="InterPro" id="IPR040198">
    <property type="entry name" value="Fido_containing"/>
</dbReference>
<protein>
    <submittedName>
        <fullName evidence="4">Adenosine monophosphate-protein transferase Fic</fullName>
    </submittedName>
</protein>
<dbReference type="InterPro" id="IPR036597">
    <property type="entry name" value="Fido-like_dom_sf"/>
</dbReference>
<dbReference type="PROSITE" id="PS51459">
    <property type="entry name" value="FIDO"/>
    <property type="match status" value="1"/>
</dbReference>
<evidence type="ECO:0000313" key="4">
    <source>
        <dbReference type="EMBL" id="TDZ29405.1"/>
    </source>
</evidence>
<dbReference type="Gene3D" id="1.10.3290.10">
    <property type="entry name" value="Fido-like domain"/>
    <property type="match status" value="1"/>
</dbReference>
<dbReference type="InterPro" id="IPR003812">
    <property type="entry name" value="Fido"/>
</dbReference>
<keyword evidence="5" id="KW-1185">Reference proteome</keyword>
<evidence type="ECO:0000256" key="1">
    <source>
        <dbReference type="PIRSR" id="PIRSR640198-1"/>
    </source>
</evidence>
<dbReference type="PANTHER" id="PTHR13504">
    <property type="entry name" value="FIDO DOMAIN-CONTAINING PROTEIN DDB_G0283145"/>
    <property type="match status" value="1"/>
</dbReference>
<evidence type="ECO:0000313" key="5">
    <source>
        <dbReference type="Proteomes" id="UP000295083"/>
    </source>
</evidence>
<dbReference type="Proteomes" id="UP000295083">
    <property type="component" value="Unassembled WGS sequence"/>
</dbReference>
<keyword evidence="2" id="KW-0547">Nucleotide-binding</keyword>
<gene>
    <name evidence="4" type="ORF">C8035_v011313</name>
</gene>
<organism evidence="4 5">
    <name type="scientific">Colletotrichum spinosum</name>
    <dbReference type="NCBI Taxonomy" id="1347390"/>
    <lineage>
        <taxon>Eukaryota</taxon>
        <taxon>Fungi</taxon>
        <taxon>Dikarya</taxon>
        <taxon>Ascomycota</taxon>
        <taxon>Pezizomycotina</taxon>
        <taxon>Sordariomycetes</taxon>
        <taxon>Hypocreomycetidae</taxon>
        <taxon>Glomerellales</taxon>
        <taxon>Glomerellaceae</taxon>
        <taxon>Colletotrichum</taxon>
        <taxon>Colletotrichum orbiculare species complex</taxon>
    </lineage>
</organism>
<dbReference type="PANTHER" id="PTHR13504:SF38">
    <property type="entry name" value="FIDO DOMAIN-CONTAINING PROTEIN"/>
    <property type="match status" value="1"/>
</dbReference>
<dbReference type="AlphaFoldDB" id="A0A4R8Q2P4"/>
<feature type="binding site" evidence="2">
    <location>
        <begin position="221"/>
        <end position="225"/>
    </location>
    <ligand>
        <name>ATP</name>
        <dbReference type="ChEBI" id="CHEBI:30616"/>
    </ligand>
</feature>
<dbReference type="GO" id="GO:0005524">
    <property type="term" value="F:ATP binding"/>
    <property type="evidence" value="ECO:0007669"/>
    <property type="project" value="UniProtKB-KW"/>
</dbReference>
<keyword evidence="4" id="KW-0808">Transferase</keyword>